<keyword evidence="2" id="KW-0805">Transcription regulation</keyword>
<evidence type="ECO:0000313" key="7">
    <source>
        <dbReference type="EMBL" id="ASB40941.1"/>
    </source>
</evidence>
<dbReference type="NCBIfam" id="TIGR02937">
    <property type="entry name" value="sigma70-ECF"/>
    <property type="match status" value="1"/>
</dbReference>
<dbReference type="InterPro" id="IPR007627">
    <property type="entry name" value="RNA_pol_sigma70_r2"/>
</dbReference>
<sequence>MNQFTNEELLDLVQKATSGDKRSLESIVLGIQDLVFNLSLRMLGTFHDAEDATQDILLKVITHLSSFKGESSFSTWVFSIATNHLKNYQKHMFAKFPLSFEFYGDDIKNAKIGDVPDLTQNVEQSILAEELKLSCTNVMLQCLDAESRCIFILGTMFKLDSRIAGDILGITPEAYRQRLSRIRKKVAEFLKEYCGEYGNGTCHCADRVNYAIHNRRINPAQLDFTTAVPKEITNFKEAMEEIDGITHRRK</sequence>
<feature type="domain" description="RNA polymerase sigma-70 region 2" evidence="6">
    <location>
        <begin position="32"/>
        <end position="88"/>
    </location>
</feature>
<gene>
    <name evidence="7" type="ORF">ADH66_09935</name>
    <name evidence="8" type="ORF">I5Q82_00255</name>
</gene>
<evidence type="ECO:0000259" key="6">
    <source>
        <dbReference type="Pfam" id="PF04542"/>
    </source>
</evidence>
<dbReference type="AlphaFoldDB" id="A0A1Z2XRC3"/>
<keyword evidence="3" id="KW-0731">Sigma factor</keyword>
<keyword evidence="4" id="KW-0238">DNA-binding</keyword>
<comment type="similarity">
    <text evidence="1">Belongs to the sigma-70 factor family. ECF subfamily.</text>
</comment>
<evidence type="ECO:0000256" key="2">
    <source>
        <dbReference type="ARBA" id="ARBA00023015"/>
    </source>
</evidence>
<evidence type="ECO:0000256" key="3">
    <source>
        <dbReference type="ARBA" id="ARBA00023082"/>
    </source>
</evidence>
<dbReference type="RefSeq" id="WP_084384555.1">
    <property type="nucleotide sequence ID" value="NZ_CP021422.1"/>
</dbReference>
<dbReference type="PANTHER" id="PTHR43133:SF8">
    <property type="entry name" value="RNA POLYMERASE SIGMA FACTOR HI_1459-RELATED"/>
    <property type="match status" value="1"/>
</dbReference>
<evidence type="ECO:0000313" key="10">
    <source>
        <dbReference type="Proteomes" id="UP000596035"/>
    </source>
</evidence>
<dbReference type="EMBL" id="CP021422">
    <property type="protein sequence ID" value="ASB40941.1"/>
    <property type="molecule type" value="Genomic_DNA"/>
</dbReference>
<dbReference type="InterPro" id="IPR014284">
    <property type="entry name" value="RNA_pol_sigma-70_dom"/>
</dbReference>
<dbReference type="Gene3D" id="1.10.1740.10">
    <property type="match status" value="1"/>
</dbReference>
<dbReference type="Pfam" id="PF04542">
    <property type="entry name" value="Sigma70_r2"/>
    <property type="match status" value="1"/>
</dbReference>
<proteinExistence type="inferred from homology"/>
<name>A0A1Z2XRC3_9FIRM</name>
<accession>A0A1Z2XRC3</accession>
<dbReference type="PANTHER" id="PTHR43133">
    <property type="entry name" value="RNA POLYMERASE ECF-TYPE SIGMA FACTO"/>
    <property type="match status" value="1"/>
</dbReference>
<dbReference type="SUPFAM" id="SSF88946">
    <property type="entry name" value="Sigma2 domain of RNA polymerase sigma factors"/>
    <property type="match status" value="1"/>
</dbReference>
<dbReference type="GO" id="GO:0006352">
    <property type="term" value="P:DNA-templated transcription initiation"/>
    <property type="evidence" value="ECO:0007669"/>
    <property type="project" value="InterPro"/>
</dbReference>
<reference evidence="8 10" key="3">
    <citation type="submission" date="2020-11" db="EMBL/GenBank/DDBJ databases">
        <title>Closed and high quality bacterial genomes of the OMM12 community.</title>
        <authorList>
            <person name="Marbouty M."/>
            <person name="Lamy-Besnier Q."/>
            <person name="Debarbieux L."/>
            <person name="Koszul R."/>
        </authorList>
    </citation>
    <scope>NUCLEOTIDE SEQUENCE [LARGE SCALE GENOMIC DNA]</scope>
    <source>
        <strain evidence="8 10">KB18</strain>
    </source>
</reference>
<reference evidence="7" key="1">
    <citation type="journal article" date="2017" name="Genome Announc.">
        <title>High-Quality Whole-Genome Sequences of the Oligo-Mouse-Microbiota Bacterial Community.</title>
        <authorList>
            <person name="Garzetti D."/>
            <person name="Brugiroux S."/>
            <person name="Bunk B."/>
            <person name="Pukall R."/>
            <person name="McCoy K.D."/>
            <person name="Macpherson A.J."/>
            <person name="Stecher B."/>
        </authorList>
    </citation>
    <scope>NUCLEOTIDE SEQUENCE</scope>
    <source>
        <strain evidence="7">KB18</strain>
    </source>
</reference>
<dbReference type="EMBL" id="CP065321">
    <property type="protein sequence ID" value="QQR30221.1"/>
    <property type="molecule type" value="Genomic_DNA"/>
</dbReference>
<dbReference type="KEGG" id="amur:ADH66_09935"/>
<dbReference type="InterPro" id="IPR013324">
    <property type="entry name" value="RNA_pol_sigma_r3/r4-like"/>
</dbReference>
<dbReference type="Proteomes" id="UP000196710">
    <property type="component" value="Chromosome"/>
</dbReference>
<evidence type="ECO:0000256" key="4">
    <source>
        <dbReference type="ARBA" id="ARBA00023125"/>
    </source>
</evidence>
<dbReference type="GO" id="GO:0003677">
    <property type="term" value="F:DNA binding"/>
    <property type="evidence" value="ECO:0007669"/>
    <property type="project" value="UniProtKB-KW"/>
</dbReference>
<dbReference type="InterPro" id="IPR013325">
    <property type="entry name" value="RNA_pol_sigma_r2"/>
</dbReference>
<reference evidence="9" key="2">
    <citation type="submission" date="2017-05" db="EMBL/GenBank/DDBJ databases">
        <title>Improved OligoMM genomes.</title>
        <authorList>
            <person name="Garzetti D."/>
        </authorList>
    </citation>
    <scope>NUCLEOTIDE SEQUENCE [LARGE SCALE GENOMIC DNA]</scope>
    <source>
        <strain evidence="9">KB18</strain>
    </source>
</reference>
<dbReference type="InterPro" id="IPR039425">
    <property type="entry name" value="RNA_pol_sigma-70-like"/>
</dbReference>
<evidence type="ECO:0000256" key="5">
    <source>
        <dbReference type="ARBA" id="ARBA00023163"/>
    </source>
</evidence>
<dbReference type="Proteomes" id="UP000596035">
    <property type="component" value="Chromosome"/>
</dbReference>
<dbReference type="SUPFAM" id="SSF88659">
    <property type="entry name" value="Sigma3 and sigma4 domains of RNA polymerase sigma factors"/>
    <property type="match status" value="1"/>
</dbReference>
<keyword evidence="9" id="KW-1185">Reference proteome</keyword>
<keyword evidence="5" id="KW-0804">Transcription</keyword>
<evidence type="ECO:0000256" key="1">
    <source>
        <dbReference type="ARBA" id="ARBA00010641"/>
    </source>
</evidence>
<organism evidence="8 10">
    <name type="scientific">Acutalibacter muris</name>
    <dbReference type="NCBI Taxonomy" id="1796620"/>
    <lineage>
        <taxon>Bacteria</taxon>
        <taxon>Bacillati</taxon>
        <taxon>Bacillota</taxon>
        <taxon>Clostridia</taxon>
        <taxon>Eubacteriales</taxon>
        <taxon>Acutalibacteraceae</taxon>
        <taxon>Acutalibacter</taxon>
    </lineage>
</organism>
<evidence type="ECO:0000313" key="9">
    <source>
        <dbReference type="Proteomes" id="UP000196710"/>
    </source>
</evidence>
<protein>
    <submittedName>
        <fullName evidence="8">RNA polymerase sigma factor</fullName>
    </submittedName>
    <submittedName>
        <fullName evidence="7">RNA polymerase subunit sigma-24</fullName>
    </submittedName>
</protein>
<dbReference type="GO" id="GO:0016987">
    <property type="term" value="F:sigma factor activity"/>
    <property type="evidence" value="ECO:0007669"/>
    <property type="project" value="UniProtKB-KW"/>
</dbReference>
<evidence type="ECO:0000313" key="8">
    <source>
        <dbReference type="EMBL" id="QQR30221.1"/>
    </source>
</evidence>